<dbReference type="RefSeq" id="WP_156331564.1">
    <property type="nucleotide sequence ID" value="NZ_CP159837.1"/>
</dbReference>
<accession>A0AAU8JFH3</accession>
<evidence type="ECO:0000313" key="1">
    <source>
        <dbReference type="EMBL" id="XCM37467.1"/>
    </source>
</evidence>
<name>A0AAU8JFH3_9CYAN</name>
<gene>
    <name evidence="1" type="ORF">ABWT76_000230</name>
</gene>
<sequence length="49" mass="5980">MSEKFKIYFCGFTTLTTVFPIKIRDRPTVLHRDRMNFQPRARSFRHIGY</sequence>
<protein>
    <submittedName>
        <fullName evidence="1">Uncharacterized protein</fullName>
    </submittedName>
</protein>
<dbReference type="AlphaFoldDB" id="A0AAU8JFH3"/>
<reference evidence="1" key="1">
    <citation type="submission" date="2024-07" db="EMBL/GenBank/DDBJ databases">
        <authorList>
            <person name="Kim Y.J."/>
            <person name="Jeong J.Y."/>
        </authorList>
    </citation>
    <scope>NUCLEOTIDE SEQUENCE</scope>
    <source>
        <strain evidence="1">GIHE-MW2</strain>
    </source>
</reference>
<dbReference type="EMBL" id="CP159837">
    <property type="protein sequence ID" value="XCM37467.1"/>
    <property type="molecule type" value="Genomic_DNA"/>
</dbReference>
<organism evidence="1">
    <name type="scientific">Planktothricoides raciborskii GIHE-MW2</name>
    <dbReference type="NCBI Taxonomy" id="2792601"/>
    <lineage>
        <taxon>Bacteria</taxon>
        <taxon>Bacillati</taxon>
        <taxon>Cyanobacteriota</taxon>
        <taxon>Cyanophyceae</taxon>
        <taxon>Oscillatoriophycideae</taxon>
        <taxon>Oscillatoriales</taxon>
        <taxon>Oscillatoriaceae</taxon>
        <taxon>Planktothricoides</taxon>
    </lineage>
</organism>
<proteinExistence type="predicted"/>